<sequence length="305" mass="35253">MDERFSTHTLFNCSLKDINKDSDVIEIMESRLKQSLRLLSTVIQFIIIDKNLSEEAVKYLGRFERIKSFNGKKLPPIAEKYWSIEEITLLIIMLRTITRKRYNSMEKTVKKFMTTGKPPTNKVLISNQEWLLEAYKCLGLLKHTKWSKKIDEELLMTTSRDISVRESLENIKKVELAIIKSGVLEGELDSVIGQILAKCAYPELLKENQKSYAVQLVEAVSEVIFALEKIKGVIPQTIAVNESIKQLRKLTEDIGFSYDISKYYTDSYWESVMDDVKNEDTLSVIKKMLTEKYAVELDTIEKNTL</sequence>
<dbReference type="EMBL" id="SMAB01000010">
    <property type="protein sequence ID" value="TCS82133.1"/>
    <property type="molecule type" value="Genomic_DNA"/>
</dbReference>
<name>A0A4R3KGA5_9BACI</name>
<organism evidence="1 2">
    <name type="scientific">Tepidibacillus fermentans</name>
    <dbReference type="NCBI Taxonomy" id="1281767"/>
    <lineage>
        <taxon>Bacteria</taxon>
        <taxon>Bacillati</taxon>
        <taxon>Bacillota</taxon>
        <taxon>Bacilli</taxon>
        <taxon>Bacillales</taxon>
        <taxon>Bacillaceae</taxon>
        <taxon>Tepidibacillus</taxon>
    </lineage>
</organism>
<dbReference type="AlphaFoldDB" id="A0A4R3KGA5"/>
<reference evidence="1 2" key="1">
    <citation type="submission" date="2019-03" db="EMBL/GenBank/DDBJ databases">
        <title>Genomic Encyclopedia of Type Strains, Phase IV (KMG-IV): sequencing the most valuable type-strain genomes for metagenomic binning, comparative biology and taxonomic classification.</title>
        <authorList>
            <person name="Goeker M."/>
        </authorList>
    </citation>
    <scope>NUCLEOTIDE SEQUENCE [LARGE SCALE GENOMIC DNA]</scope>
    <source>
        <strain evidence="1 2">DSM 23802</strain>
    </source>
</reference>
<dbReference type="OrthoDB" id="2974342at2"/>
<evidence type="ECO:0000313" key="1">
    <source>
        <dbReference type="EMBL" id="TCS82133.1"/>
    </source>
</evidence>
<comment type="caution">
    <text evidence="1">The sequence shown here is derived from an EMBL/GenBank/DDBJ whole genome shotgun (WGS) entry which is preliminary data.</text>
</comment>
<dbReference type="Proteomes" id="UP000295788">
    <property type="component" value="Unassembled WGS sequence"/>
</dbReference>
<keyword evidence="2" id="KW-1185">Reference proteome</keyword>
<evidence type="ECO:0000313" key="2">
    <source>
        <dbReference type="Proteomes" id="UP000295788"/>
    </source>
</evidence>
<gene>
    <name evidence="1" type="ORF">EDD72_11069</name>
</gene>
<protein>
    <submittedName>
        <fullName evidence="1">Uncharacterized protein</fullName>
    </submittedName>
</protein>
<accession>A0A4R3KGA5</accession>
<proteinExistence type="predicted"/>